<dbReference type="Proteomes" id="UP000295573">
    <property type="component" value="Unassembled WGS sequence"/>
</dbReference>
<sequence length="117" mass="13126">MNQLLDRMRQLWLSLHPRTRALAVLAPFIAQYHAMTGQDLTNRVLGDSVMLGLAAMYGALPRAAEQSAEKWLSECSAAVDRASNPNWQLNQHANDLLPEVSEAIWRRLHYLDSGGRS</sequence>
<comment type="caution">
    <text evidence="1">The sequence shown here is derived from an EMBL/GenBank/DDBJ whole genome shotgun (WGS) entry which is preliminary data.</text>
</comment>
<dbReference type="RefSeq" id="WP_132156866.1">
    <property type="nucleotide sequence ID" value="NZ_SLWR01000017.1"/>
</dbReference>
<protein>
    <submittedName>
        <fullName evidence="1">Uncharacterized protein</fullName>
    </submittedName>
</protein>
<dbReference type="AlphaFoldDB" id="A0A4V6NNE1"/>
<dbReference type="OrthoDB" id="3826201at2"/>
<organism evidence="1 2">
    <name type="scientific">Kribbella antiqua</name>
    <dbReference type="NCBI Taxonomy" id="2512217"/>
    <lineage>
        <taxon>Bacteria</taxon>
        <taxon>Bacillati</taxon>
        <taxon>Actinomycetota</taxon>
        <taxon>Actinomycetes</taxon>
        <taxon>Propionibacteriales</taxon>
        <taxon>Kribbellaceae</taxon>
        <taxon>Kribbella</taxon>
    </lineage>
</organism>
<evidence type="ECO:0000313" key="1">
    <source>
        <dbReference type="EMBL" id="TCO40620.1"/>
    </source>
</evidence>
<accession>A0A4V6NNE1</accession>
<name>A0A4V6NNE1_9ACTN</name>
<reference evidence="1 2" key="1">
    <citation type="journal article" date="2015" name="Stand. Genomic Sci.">
        <title>Genomic Encyclopedia of Bacterial and Archaeal Type Strains, Phase III: the genomes of soil and plant-associated and newly described type strains.</title>
        <authorList>
            <person name="Whitman W.B."/>
            <person name="Woyke T."/>
            <person name="Klenk H.P."/>
            <person name="Zhou Y."/>
            <person name="Lilburn T.G."/>
            <person name="Beck B.J."/>
            <person name="De Vos P."/>
            <person name="Vandamme P."/>
            <person name="Eisen J.A."/>
            <person name="Garrity G."/>
            <person name="Hugenholtz P."/>
            <person name="Kyrpides N.C."/>
        </authorList>
    </citation>
    <scope>NUCLEOTIDE SEQUENCE [LARGE SCALE GENOMIC DNA]</scope>
    <source>
        <strain evidence="1 2">VKM Ac-2541</strain>
    </source>
</reference>
<dbReference type="EMBL" id="SLWR01000017">
    <property type="protein sequence ID" value="TCO40620.1"/>
    <property type="molecule type" value="Genomic_DNA"/>
</dbReference>
<keyword evidence="2" id="KW-1185">Reference proteome</keyword>
<gene>
    <name evidence="1" type="ORF">EV646_117161</name>
</gene>
<proteinExistence type="predicted"/>
<evidence type="ECO:0000313" key="2">
    <source>
        <dbReference type="Proteomes" id="UP000295573"/>
    </source>
</evidence>